<dbReference type="PROSITE" id="PS51257">
    <property type="entry name" value="PROKAR_LIPOPROTEIN"/>
    <property type="match status" value="1"/>
</dbReference>
<keyword evidence="2" id="KW-1185">Reference proteome</keyword>
<evidence type="ECO:0000313" key="2">
    <source>
        <dbReference type="Proteomes" id="UP001218218"/>
    </source>
</evidence>
<name>A0AAD7A2P4_9AGAR</name>
<protein>
    <submittedName>
        <fullName evidence="1">Uncharacterized protein</fullName>
    </submittedName>
</protein>
<accession>A0AAD7A2P4</accession>
<sequence length="117" mass="12927">MKKMTYNAGLLSASCLPTFVVQRQLASLGRLSFSEVKAWLENRRCRPMAGEPFGAEVAVTKEDGPEGNVGVVWKREESVIENMGKKLEYNLHETEVEIHDGVIHASTTLCGSICICQ</sequence>
<dbReference type="AlphaFoldDB" id="A0AAD7A2P4"/>
<gene>
    <name evidence="1" type="ORF">DFH08DRAFT_808111</name>
</gene>
<evidence type="ECO:0000313" key="1">
    <source>
        <dbReference type="EMBL" id="KAJ7348368.1"/>
    </source>
</evidence>
<dbReference type="Proteomes" id="UP001218218">
    <property type="component" value="Unassembled WGS sequence"/>
</dbReference>
<organism evidence="1 2">
    <name type="scientific">Mycena albidolilacea</name>
    <dbReference type="NCBI Taxonomy" id="1033008"/>
    <lineage>
        <taxon>Eukaryota</taxon>
        <taxon>Fungi</taxon>
        <taxon>Dikarya</taxon>
        <taxon>Basidiomycota</taxon>
        <taxon>Agaricomycotina</taxon>
        <taxon>Agaricomycetes</taxon>
        <taxon>Agaricomycetidae</taxon>
        <taxon>Agaricales</taxon>
        <taxon>Marasmiineae</taxon>
        <taxon>Mycenaceae</taxon>
        <taxon>Mycena</taxon>
    </lineage>
</organism>
<comment type="caution">
    <text evidence="1">The sequence shown here is derived from an EMBL/GenBank/DDBJ whole genome shotgun (WGS) entry which is preliminary data.</text>
</comment>
<reference evidence="1" key="1">
    <citation type="submission" date="2023-03" db="EMBL/GenBank/DDBJ databases">
        <title>Massive genome expansion in bonnet fungi (Mycena s.s.) driven by repeated elements and novel gene families across ecological guilds.</title>
        <authorList>
            <consortium name="Lawrence Berkeley National Laboratory"/>
            <person name="Harder C.B."/>
            <person name="Miyauchi S."/>
            <person name="Viragh M."/>
            <person name="Kuo A."/>
            <person name="Thoen E."/>
            <person name="Andreopoulos B."/>
            <person name="Lu D."/>
            <person name="Skrede I."/>
            <person name="Drula E."/>
            <person name="Henrissat B."/>
            <person name="Morin E."/>
            <person name="Kohler A."/>
            <person name="Barry K."/>
            <person name="LaButti K."/>
            <person name="Morin E."/>
            <person name="Salamov A."/>
            <person name="Lipzen A."/>
            <person name="Mereny Z."/>
            <person name="Hegedus B."/>
            <person name="Baldrian P."/>
            <person name="Stursova M."/>
            <person name="Weitz H."/>
            <person name="Taylor A."/>
            <person name="Grigoriev I.V."/>
            <person name="Nagy L.G."/>
            <person name="Martin F."/>
            <person name="Kauserud H."/>
        </authorList>
    </citation>
    <scope>NUCLEOTIDE SEQUENCE</scope>
    <source>
        <strain evidence="1">CBHHK002</strain>
    </source>
</reference>
<dbReference type="EMBL" id="JARIHO010000017">
    <property type="protein sequence ID" value="KAJ7348368.1"/>
    <property type="molecule type" value="Genomic_DNA"/>
</dbReference>
<proteinExistence type="predicted"/>